<protein>
    <submittedName>
        <fullName evidence="1">Uncharacterized protein</fullName>
    </submittedName>
</protein>
<dbReference type="EMBL" id="MU859172">
    <property type="protein sequence ID" value="KAK3950583.1"/>
    <property type="molecule type" value="Genomic_DNA"/>
</dbReference>
<name>A0AAN6SEV2_9PEZI</name>
<dbReference type="AlphaFoldDB" id="A0AAN6SEV2"/>
<organism evidence="1 2">
    <name type="scientific">Pseudoneurospora amorphoporcata</name>
    <dbReference type="NCBI Taxonomy" id="241081"/>
    <lineage>
        <taxon>Eukaryota</taxon>
        <taxon>Fungi</taxon>
        <taxon>Dikarya</taxon>
        <taxon>Ascomycota</taxon>
        <taxon>Pezizomycotina</taxon>
        <taxon>Sordariomycetes</taxon>
        <taxon>Sordariomycetidae</taxon>
        <taxon>Sordariales</taxon>
        <taxon>Sordariaceae</taxon>
        <taxon>Pseudoneurospora</taxon>
    </lineage>
</organism>
<accession>A0AAN6SEV2</accession>
<reference evidence="1" key="1">
    <citation type="journal article" date="2023" name="Mol. Phylogenet. Evol.">
        <title>Genome-scale phylogeny and comparative genomics of the fungal order Sordariales.</title>
        <authorList>
            <person name="Hensen N."/>
            <person name="Bonometti L."/>
            <person name="Westerberg I."/>
            <person name="Brannstrom I.O."/>
            <person name="Guillou S."/>
            <person name="Cros-Aarteil S."/>
            <person name="Calhoun S."/>
            <person name="Haridas S."/>
            <person name="Kuo A."/>
            <person name="Mondo S."/>
            <person name="Pangilinan J."/>
            <person name="Riley R."/>
            <person name="LaButti K."/>
            <person name="Andreopoulos B."/>
            <person name="Lipzen A."/>
            <person name="Chen C."/>
            <person name="Yan M."/>
            <person name="Daum C."/>
            <person name="Ng V."/>
            <person name="Clum A."/>
            <person name="Steindorff A."/>
            <person name="Ohm R.A."/>
            <person name="Martin F."/>
            <person name="Silar P."/>
            <person name="Natvig D.O."/>
            <person name="Lalanne C."/>
            <person name="Gautier V."/>
            <person name="Ament-Velasquez S.L."/>
            <person name="Kruys A."/>
            <person name="Hutchinson M.I."/>
            <person name="Powell A.J."/>
            <person name="Barry K."/>
            <person name="Miller A.N."/>
            <person name="Grigoriev I.V."/>
            <person name="Debuchy R."/>
            <person name="Gladieux P."/>
            <person name="Hiltunen Thoren M."/>
            <person name="Johannesson H."/>
        </authorList>
    </citation>
    <scope>NUCLEOTIDE SEQUENCE</scope>
    <source>
        <strain evidence="1">CBS 626.80</strain>
    </source>
</reference>
<reference evidence="1" key="2">
    <citation type="submission" date="2023-06" db="EMBL/GenBank/DDBJ databases">
        <authorList>
            <consortium name="Lawrence Berkeley National Laboratory"/>
            <person name="Mondo S.J."/>
            <person name="Hensen N."/>
            <person name="Bonometti L."/>
            <person name="Westerberg I."/>
            <person name="Brannstrom I.O."/>
            <person name="Guillou S."/>
            <person name="Cros-Aarteil S."/>
            <person name="Calhoun S."/>
            <person name="Haridas S."/>
            <person name="Kuo A."/>
            <person name="Pangilinan J."/>
            <person name="Riley R."/>
            <person name="Labutti K."/>
            <person name="Andreopoulos B."/>
            <person name="Lipzen A."/>
            <person name="Chen C."/>
            <person name="Yanf M."/>
            <person name="Daum C."/>
            <person name="Ng V."/>
            <person name="Clum A."/>
            <person name="Steindorff A."/>
            <person name="Ohm R."/>
            <person name="Martin F."/>
            <person name="Silar P."/>
            <person name="Natvig D."/>
            <person name="Lalanne C."/>
            <person name="Gautier V."/>
            <person name="Ament-Velasquez S.L."/>
            <person name="Kruys A."/>
            <person name="Hutchinson M.I."/>
            <person name="Powell A.J."/>
            <person name="Barry K."/>
            <person name="Miller A.N."/>
            <person name="Grigoriev I.V."/>
            <person name="Debuchy R."/>
            <person name="Gladieux P."/>
            <person name="Thoren M.H."/>
            <person name="Johannesson H."/>
        </authorList>
    </citation>
    <scope>NUCLEOTIDE SEQUENCE</scope>
    <source>
        <strain evidence="1">CBS 626.80</strain>
    </source>
</reference>
<evidence type="ECO:0000313" key="2">
    <source>
        <dbReference type="Proteomes" id="UP001303222"/>
    </source>
</evidence>
<gene>
    <name evidence="1" type="ORF">QBC32DRAFT_11532</name>
</gene>
<proteinExistence type="predicted"/>
<keyword evidence="2" id="KW-1185">Reference proteome</keyword>
<dbReference type="Proteomes" id="UP001303222">
    <property type="component" value="Unassembled WGS sequence"/>
</dbReference>
<evidence type="ECO:0000313" key="1">
    <source>
        <dbReference type="EMBL" id="KAK3950583.1"/>
    </source>
</evidence>
<comment type="caution">
    <text evidence="1">The sequence shown here is derived from an EMBL/GenBank/DDBJ whole genome shotgun (WGS) entry which is preliminary data.</text>
</comment>
<sequence length="105" mass="11868">MAESLPMGATSRILLTFRDGAEISETSQGGVTITIHSRYVSASELKELLHALFPHDECTSWPKRDRYLVEFPEHCIEDIEQAFFGSRSPNEQLTYTRALPLLLLS</sequence>